<comment type="function">
    <text evidence="9">Catalyzes the phosphorylation of the position 2 hydroxy group of 4-diphosphocytidyl-2C-methyl-D-erythritol.</text>
</comment>
<comment type="pathway">
    <text evidence="9">Isoprenoid biosynthesis; isopentenyl diphosphate biosynthesis via DXP pathway; isopentenyl diphosphate from 1-deoxy-D-xylulose 5-phosphate: step 3/6.</text>
</comment>
<dbReference type="STRING" id="37625.SAMN05660420_01500"/>
<dbReference type="UniPathway" id="UPA00056">
    <property type="reaction ID" value="UER00094"/>
</dbReference>
<dbReference type="Gene3D" id="3.30.70.890">
    <property type="entry name" value="GHMP kinase, C-terminal domain"/>
    <property type="match status" value="1"/>
</dbReference>
<organism evidence="12 13">
    <name type="scientific">Desulfuromusa kysingii</name>
    <dbReference type="NCBI Taxonomy" id="37625"/>
    <lineage>
        <taxon>Bacteria</taxon>
        <taxon>Pseudomonadati</taxon>
        <taxon>Thermodesulfobacteriota</taxon>
        <taxon>Desulfuromonadia</taxon>
        <taxon>Desulfuromonadales</taxon>
        <taxon>Geopsychrobacteraceae</taxon>
        <taxon>Desulfuromusa</taxon>
    </lineage>
</organism>
<evidence type="ECO:0000256" key="9">
    <source>
        <dbReference type="HAMAP-Rule" id="MF_00061"/>
    </source>
</evidence>
<dbReference type="GO" id="GO:0050515">
    <property type="term" value="F:4-(cytidine 5'-diphospho)-2-C-methyl-D-erythritol kinase activity"/>
    <property type="evidence" value="ECO:0007669"/>
    <property type="project" value="UniProtKB-UniRule"/>
</dbReference>
<keyword evidence="5 9" id="KW-0547">Nucleotide-binding</keyword>
<dbReference type="Proteomes" id="UP000199409">
    <property type="component" value="Unassembled WGS sequence"/>
</dbReference>
<evidence type="ECO:0000259" key="11">
    <source>
        <dbReference type="Pfam" id="PF08544"/>
    </source>
</evidence>
<dbReference type="InterPro" id="IPR013750">
    <property type="entry name" value="GHMP_kinase_C_dom"/>
</dbReference>
<dbReference type="GO" id="GO:0019288">
    <property type="term" value="P:isopentenyl diphosphate biosynthetic process, methylerythritol 4-phosphate pathway"/>
    <property type="evidence" value="ECO:0007669"/>
    <property type="project" value="UniProtKB-UniRule"/>
</dbReference>
<reference evidence="12 13" key="1">
    <citation type="submission" date="2016-10" db="EMBL/GenBank/DDBJ databases">
        <authorList>
            <person name="de Groot N.N."/>
        </authorList>
    </citation>
    <scope>NUCLEOTIDE SEQUENCE [LARGE SCALE GENOMIC DNA]</scope>
    <source>
        <strain evidence="12 13">DSM 7343</strain>
    </source>
</reference>
<dbReference type="InterPro" id="IPR014721">
    <property type="entry name" value="Ribsml_uS5_D2-typ_fold_subgr"/>
</dbReference>
<dbReference type="EMBL" id="FNQN01000004">
    <property type="protein sequence ID" value="SEA22217.1"/>
    <property type="molecule type" value="Genomic_DNA"/>
</dbReference>
<dbReference type="AlphaFoldDB" id="A0A1H3ZEY8"/>
<dbReference type="PANTHER" id="PTHR43527:SF2">
    <property type="entry name" value="4-DIPHOSPHOCYTIDYL-2-C-METHYL-D-ERYTHRITOL KINASE, CHLOROPLASTIC"/>
    <property type="match status" value="1"/>
</dbReference>
<keyword evidence="7 9" id="KW-0067">ATP-binding</keyword>
<evidence type="ECO:0000256" key="8">
    <source>
        <dbReference type="ARBA" id="ARBA00032554"/>
    </source>
</evidence>
<dbReference type="NCBIfam" id="TIGR00154">
    <property type="entry name" value="ispE"/>
    <property type="match status" value="1"/>
</dbReference>
<evidence type="ECO:0000256" key="3">
    <source>
        <dbReference type="ARBA" id="ARBA00017473"/>
    </source>
</evidence>
<dbReference type="PIRSF" id="PIRSF010376">
    <property type="entry name" value="IspE"/>
    <property type="match status" value="1"/>
</dbReference>
<dbReference type="Pfam" id="PF08544">
    <property type="entry name" value="GHMP_kinases_C"/>
    <property type="match status" value="1"/>
</dbReference>
<dbReference type="NCBIfam" id="NF011202">
    <property type="entry name" value="PRK14608.1"/>
    <property type="match status" value="1"/>
</dbReference>
<gene>
    <name evidence="9" type="primary">ispE</name>
    <name evidence="12" type="ORF">SAMN05660420_01500</name>
</gene>
<dbReference type="InterPro" id="IPR006204">
    <property type="entry name" value="GHMP_kinase_N_dom"/>
</dbReference>
<accession>A0A1H3ZEY8</accession>
<dbReference type="InterPro" id="IPR020568">
    <property type="entry name" value="Ribosomal_Su5_D2-typ_SF"/>
</dbReference>
<feature type="domain" description="GHMP kinase N-terminal" evidence="10">
    <location>
        <begin position="66"/>
        <end position="144"/>
    </location>
</feature>
<dbReference type="PANTHER" id="PTHR43527">
    <property type="entry name" value="4-DIPHOSPHOCYTIDYL-2-C-METHYL-D-ERYTHRITOL KINASE, CHLOROPLASTIC"/>
    <property type="match status" value="1"/>
</dbReference>
<feature type="active site" evidence="9">
    <location>
        <position position="136"/>
    </location>
</feature>
<feature type="binding site" evidence="9">
    <location>
        <begin position="94"/>
        <end position="104"/>
    </location>
    <ligand>
        <name>ATP</name>
        <dbReference type="ChEBI" id="CHEBI:30616"/>
    </ligand>
</feature>
<dbReference type="GO" id="GO:0016114">
    <property type="term" value="P:terpenoid biosynthetic process"/>
    <property type="evidence" value="ECO:0007669"/>
    <property type="project" value="UniProtKB-UniRule"/>
</dbReference>
<feature type="active site" evidence="9">
    <location>
        <position position="10"/>
    </location>
</feature>
<evidence type="ECO:0000259" key="10">
    <source>
        <dbReference type="Pfam" id="PF00288"/>
    </source>
</evidence>
<feature type="domain" description="GHMP kinase C-terminal" evidence="11">
    <location>
        <begin position="206"/>
        <end position="265"/>
    </location>
</feature>
<keyword evidence="9" id="KW-0414">Isoprene biosynthesis</keyword>
<proteinExistence type="inferred from homology"/>
<name>A0A1H3ZEY8_9BACT</name>
<dbReference type="GO" id="GO:0005524">
    <property type="term" value="F:ATP binding"/>
    <property type="evidence" value="ECO:0007669"/>
    <property type="project" value="UniProtKB-UniRule"/>
</dbReference>
<dbReference type="Gene3D" id="3.30.230.10">
    <property type="match status" value="1"/>
</dbReference>
<evidence type="ECO:0000256" key="5">
    <source>
        <dbReference type="ARBA" id="ARBA00022741"/>
    </source>
</evidence>
<sequence length="280" mass="29424">MQKTFKAPAKINLCLHVLGRLPSGYHELAMAMQRVDLYDTISIRVGNELGVRVECAGVDLPAGGENIAARAARALLDLAGIDVGVDICIDKKIPVAAGLGGGSSDAATVLLGLNEMLGCPASVAQLLALGGELGADVPFFVFGQPAWATGVGTTLEPLPVLPAVAYLLINPRITVSTADVYRSLRLTKGGELANLPRFSVVTKIDLQKALYNDLESVTLQQYPVIAEIKQRLLAAGALGALMSGSGSTVFGVFDDFETARRAGDVFAAQDDWLVFPVHPL</sequence>
<keyword evidence="6 9" id="KW-0418">Kinase</keyword>
<dbReference type="Pfam" id="PF00288">
    <property type="entry name" value="GHMP_kinases_N"/>
    <property type="match status" value="1"/>
</dbReference>
<dbReference type="InterPro" id="IPR004424">
    <property type="entry name" value="IspE"/>
</dbReference>
<dbReference type="EC" id="2.7.1.148" evidence="2 9"/>
<dbReference type="SUPFAM" id="SSF54211">
    <property type="entry name" value="Ribosomal protein S5 domain 2-like"/>
    <property type="match status" value="1"/>
</dbReference>
<protein>
    <recommendedName>
        <fullName evidence="3 9">4-diphosphocytidyl-2-C-methyl-D-erythritol kinase</fullName>
        <shortName evidence="9">CMK</shortName>
        <ecNumber evidence="2 9">2.7.1.148</ecNumber>
    </recommendedName>
    <alternativeName>
        <fullName evidence="8 9">4-(cytidine-5'-diphospho)-2-C-methyl-D-erythritol kinase</fullName>
    </alternativeName>
</protein>
<dbReference type="SUPFAM" id="SSF55060">
    <property type="entry name" value="GHMP Kinase, C-terminal domain"/>
    <property type="match status" value="1"/>
</dbReference>
<evidence type="ECO:0000256" key="6">
    <source>
        <dbReference type="ARBA" id="ARBA00022777"/>
    </source>
</evidence>
<dbReference type="HAMAP" id="MF_00061">
    <property type="entry name" value="IspE"/>
    <property type="match status" value="1"/>
</dbReference>
<evidence type="ECO:0000313" key="12">
    <source>
        <dbReference type="EMBL" id="SEA22217.1"/>
    </source>
</evidence>
<comment type="catalytic activity">
    <reaction evidence="9">
        <text>4-CDP-2-C-methyl-D-erythritol + ATP = 4-CDP-2-C-methyl-D-erythritol 2-phosphate + ADP + H(+)</text>
        <dbReference type="Rhea" id="RHEA:18437"/>
        <dbReference type="ChEBI" id="CHEBI:15378"/>
        <dbReference type="ChEBI" id="CHEBI:30616"/>
        <dbReference type="ChEBI" id="CHEBI:57823"/>
        <dbReference type="ChEBI" id="CHEBI:57919"/>
        <dbReference type="ChEBI" id="CHEBI:456216"/>
        <dbReference type="EC" id="2.7.1.148"/>
    </reaction>
</comment>
<evidence type="ECO:0000256" key="1">
    <source>
        <dbReference type="ARBA" id="ARBA00009684"/>
    </source>
</evidence>
<evidence type="ECO:0000256" key="7">
    <source>
        <dbReference type="ARBA" id="ARBA00022840"/>
    </source>
</evidence>
<comment type="similarity">
    <text evidence="1 9">Belongs to the GHMP kinase family. IspE subfamily.</text>
</comment>
<evidence type="ECO:0000313" key="13">
    <source>
        <dbReference type="Proteomes" id="UP000199409"/>
    </source>
</evidence>
<evidence type="ECO:0000256" key="4">
    <source>
        <dbReference type="ARBA" id="ARBA00022679"/>
    </source>
</evidence>
<evidence type="ECO:0000256" key="2">
    <source>
        <dbReference type="ARBA" id="ARBA00012052"/>
    </source>
</evidence>
<keyword evidence="13" id="KW-1185">Reference proteome</keyword>
<keyword evidence="4 9" id="KW-0808">Transferase</keyword>
<dbReference type="InterPro" id="IPR036554">
    <property type="entry name" value="GHMP_kinase_C_sf"/>
</dbReference>